<gene>
    <name evidence="20" type="ORF">MNOR_LOCUS5007</name>
</gene>
<dbReference type="GO" id="GO:0005509">
    <property type="term" value="F:calcium ion binding"/>
    <property type="evidence" value="ECO:0007669"/>
    <property type="project" value="InterPro"/>
</dbReference>
<dbReference type="InterPro" id="IPR000742">
    <property type="entry name" value="EGF"/>
</dbReference>
<feature type="domain" description="EGF-like" evidence="18">
    <location>
        <begin position="149"/>
        <end position="189"/>
    </location>
</feature>
<keyword evidence="2 16" id="KW-0245">EGF-like domain</keyword>
<dbReference type="SUPFAM" id="SSF49854">
    <property type="entry name" value="Spermadhesin, CUB domain"/>
    <property type="match status" value="1"/>
</dbReference>
<dbReference type="Gene3D" id="3.30.160.60">
    <property type="entry name" value="Classic Zinc Finger"/>
    <property type="match status" value="4"/>
</dbReference>
<dbReference type="InterPro" id="IPR013087">
    <property type="entry name" value="Znf_C2H2_type"/>
</dbReference>
<dbReference type="SUPFAM" id="SSF57667">
    <property type="entry name" value="beta-beta-alpha zinc fingers"/>
    <property type="match status" value="2"/>
</dbReference>
<dbReference type="InterPro" id="IPR052071">
    <property type="entry name" value="SCUB_EGF-like_domain"/>
</dbReference>
<evidence type="ECO:0000256" key="7">
    <source>
        <dbReference type="ARBA" id="ARBA00022737"/>
    </source>
</evidence>
<dbReference type="InterPro" id="IPR000859">
    <property type="entry name" value="CUB_dom"/>
</dbReference>
<feature type="non-terminal residue" evidence="20">
    <location>
        <position position="979"/>
    </location>
</feature>
<keyword evidence="3" id="KW-0254">Endocytosis</keyword>
<dbReference type="Gene3D" id="2.10.50.10">
    <property type="entry name" value="Tumor Necrosis Factor Receptor, subunit A, domain 2"/>
    <property type="match status" value="3"/>
</dbReference>
<protein>
    <recommendedName>
        <fullName evidence="22">Signal peptide, CUB and EGF-like domain-containing protein 2</fullName>
    </recommendedName>
</protein>
<dbReference type="InterPro" id="IPR000152">
    <property type="entry name" value="EGF-type_Asp/Asn_hydroxyl_site"/>
</dbReference>
<dbReference type="Proteomes" id="UP001497623">
    <property type="component" value="Unassembled WGS sequence"/>
</dbReference>
<dbReference type="SMART" id="SM00181">
    <property type="entry name" value="EGF"/>
    <property type="match status" value="7"/>
</dbReference>
<reference evidence="20 21" key="1">
    <citation type="submission" date="2024-05" db="EMBL/GenBank/DDBJ databases">
        <authorList>
            <person name="Wallberg A."/>
        </authorList>
    </citation>
    <scope>NUCLEOTIDE SEQUENCE [LARGE SCALE GENOMIC DNA]</scope>
</reference>
<dbReference type="Gene3D" id="2.60.120.290">
    <property type="entry name" value="Spermadhesin, CUB domain"/>
    <property type="match status" value="1"/>
</dbReference>
<feature type="domain" description="EGF-like" evidence="18">
    <location>
        <begin position="347"/>
        <end position="385"/>
    </location>
</feature>
<keyword evidence="8 15" id="KW-0863">Zinc-finger</keyword>
<keyword evidence="11" id="KW-0472">Membrane</keyword>
<evidence type="ECO:0000256" key="9">
    <source>
        <dbReference type="ARBA" id="ARBA00022833"/>
    </source>
</evidence>
<dbReference type="SMART" id="SM01411">
    <property type="entry name" value="Ephrin_rec_like"/>
    <property type="match status" value="3"/>
</dbReference>
<organism evidence="20 21">
    <name type="scientific">Meganyctiphanes norvegica</name>
    <name type="common">Northern krill</name>
    <name type="synonym">Thysanopoda norvegica</name>
    <dbReference type="NCBI Taxonomy" id="48144"/>
    <lineage>
        <taxon>Eukaryota</taxon>
        <taxon>Metazoa</taxon>
        <taxon>Ecdysozoa</taxon>
        <taxon>Arthropoda</taxon>
        <taxon>Crustacea</taxon>
        <taxon>Multicrustacea</taxon>
        <taxon>Malacostraca</taxon>
        <taxon>Eumalacostraca</taxon>
        <taxon>Eucarida</taxon>
        <taxon>Euphausiacea</taxon>
        <taxon>Euphausiidae</taxon>
        <taxon>Meganyctiphanes</taxon>
    </lineage>
</organism>
<feature type="domain" description="C2H2-type" evidence="19">
    <location>
        <begin position="129"/>
        <end position="150"/>
    </location>
</feature>
<dbReference type="EMBL" id="CAXKWB010001879">
    <property type="protein sequence ID" value="CAL4065718.1"/>
    <property type="molecule type" value="Genomic_DNA"/>
</dbReference>
<comment type="caution">
    <text evidence="20">The sequence shown here is derived from an EMBL/GenBank/DDBJ whole genome shotgun (WGS) entry which is preliminary data.</text>
</comment>
<proteinExistence type="predicted"/>
<keyword evidence="13" id="KW-0675">Receptor</keyword>
<evidence type="ECO:0008006" key="22">
    <source>
        <dbReference type="Google" id="ProtNLM"/>
    </source>
</evidence>
<dbReference type="Pfam" id="PF07699">
    <property type="entry name" value="Ephrin_rec_like"/>
    <property type="match status" value="3"/>
</dbReference>
<evidence type="ECO:0000259" key="19">
    <source>
        <dbReference type="PROSITE" id="PS50157"/>
    </source>
</evidence>
<dbReference type="PROSITE" id="PS00010">
    <property type="entry name" value="ASX_HYDROXYL"/>
    <property type="match status" value="2"/>
</dbReference>
<dbReference type="FunFam" id="2.10.25.10:FF:000037">
    <property type="entry name" value="Signal peptide, CUB domain and EGF-like domain-containing 2"/>
    <property type="match status" value="1"/>
</dbReference>
<dbReference type="SUPFAM" id="SSF57196">
    <property type="entry name" value="EGF/Laminin"/>
    <property type="match status" value="3"/>
</dbReference>
<keyword evidence="7" id="KW-0677">Repeat</keyword>
<keyword evidence="10" id="KW-1133">Transmembrane helix</keyword>
<dbReference type="InterPro" id="IPR001881">
    <property type="entry name" value="EGF-like_Ca-bd_dom"/>
</dbReference>
<dbReference type="GO" id="GO:0016020">
    <property type="term" value="C:membrane"/>
    <property type="evidence" value="ECO:0007669"/>
    <property type="project" value="UniProtKB-SubCell"/>
</dbReference>
<evidence type="ECO:0000313" key="21">
    <source>
        <dbReference type="Proteomes" id="UP001497623"/>
    </source>
</evidence>
<dbReference type="GO" id="GO:0008270">
    <property type="term" value="F:zinc ion binding"/>
    <property type="evidence" value="ECO:0007669"/>
    <property type="project" value="UniProtKB-KW"/>
</dbReference>
<evidence type="ECO:0000256" key="16">
    <source>
        <dbReference type="PROSITE-ProRule" id="PRU00076"/>
    </source>
</evidence>
<dbReference type="GO" id="GO:0009986">
    <property type="term" value="C:cell surface"/>
    <property type="evidence" value="ECO:0007669"/>
    <property type="project" value="TreeGrafter"/>
</dbReference>
<dbReference type="FunFam" id="2.60.120.290:FF:000002">
    <property type="entry name" value="Signal peptide, CUB domain and EGF-like domain-containing 2"/>
    <property type="match status" value="1"/>
</dbReference>
<evidence type="ECO:0000259" key="17">
    <source>
        <dbReference type="PROSITE" id="PS01180"/>
    </source>
</evidence>
<comment type="caution">
    <text evidence="16">Lacks conserved residue(s) required for the propagation of feature annotation.</text>
</comment>
<keyword evidence="14" id="KW-0325">Glycoprotein</keyword>
<evidence type="ECO:0000256" key="12">
    <source>
        <dbReference type="ARBA" id="ARBA00023157"/>
    </source>
</evidence>
<dbReference type="AlphaFoldDB" id="A0AAV2PV40"/>
<accession>A0AAV2PV40</accession>
<feature type="domain" description="CUB" evidence="17">
    <location>
        <begin position="835"/>
        <end position="946"/>
    </location>
</feature>
<evidence type="ECO:0000256" key="5">
    <source>
        <dbReference type="ARBA" id="ARBA00022723"/>
    </source>
</evidence>
<dbReference type="PROSITE" id="PS01186">
    <property type="entry name" value="EGF_2"/>
    <property type="match status" value="3"/>
</dbReference>
<dbReference type="FunFam" id="3.30.160.60:FF:002343">
    <property type="entry name" value="Zinc finger protein 33A"/>
    <property type="match status" value="2"/>
</dbReference>
<feature type="disulfide bond" evidence="16">
    <location>
        <begin position="351"/>
        <end position="361"/>
    </location>
</feature>
<evidence type="ECO:0000256" key="15">
    <source>
        <dbReference type="PROSITE-ProRule" id="PRU00042"/>
    </source>
</evidence>
<dbReference type="FunFam" id="2.10.25.10:FF:000005">
    <property type="entry name" value="Fibrillin 2"/>
    <property type="match status" value="1"/>
</dbReference>
<evidence type="ECO:0000256" key="2">
    <source>
        <dbReference type="ARBA" id="ARBA00022536"/>
    </source>
</evidence>
<dbReference type="GO" id="GO:0007165">
    <property type="term" value="P:signal transduction"/>
    <property type="evidence" value="ECO:0007669"/>
    <property type="project" value="TreeGrafter"/>
</dbReference>
<evidence type="ECO:0000313" key="20">
    <source>
        <dbReference type="EMBL" id="CAL4065718.1"/>
    </source>
</evidence>
<evidence type="ECO:0000256" key="11">
    <source>
        <dbReference type="ARBA" id="ARBA00023136"/>
    </source>
</evidence>
<comment type="subcellular location">
    <subcellularLocation>
        <location evidence="1">Membrane</location>
        <topology evidence="1">Single-pass type I membrane protein</topology>
    </subcellularLocation>
</comment>
<dbReference type="PROSITE" id="PS01187">
    <property type="entry name" value="EGF_CA"/>
    <property type="match status" value="3"/>
</dbReference>
<evidence type="ECO:0000256" key="13">
    <source>
        <dbReference type="ARBA" id="ARBA00023170"/>
    </source>
</evidence>
<dbReference type="FunFam" id="2.10.25.10:FF:000009">
    <property type="entry name" value="Low-density lipoprotein receptor isoform 1"/>
    <property type="match status" value="1"/>
</dbReference>
<dbReference type="FunFam" id="2.10.50.10:FF:000032">
    <property type="entry name" value="Uncharacterized protein, isoform A"/>
    <property type="match status" value="2"/>
</dbReference>
<dbReference type="Pfam" id="PF00431">
    <property type="entry name" value="CUB"/>
    <property type="match status" value="1"/>
</dbReference>
<keyword evidence="12 16" id="KW-1015">Disulfide bond</keyword>
<feature type="domain" description="C2H2-type" evidence="19">
    <location>
        <begin position="101"/>
        <end position="128"/>
    </location>
</feature>
<keyword evidence="5" id="KW-0479">Metal-binding</keyword>
<dbReference type="InterPro" id="IPR049883">
    <property type="entry name" value="NOTCH1_EGF-like"/>
</dbReference>
<dbReference type="SMART" id="SM00355">
    <property type="entry name" value="ZnF_C2H2"/>
    <property type="match status" value="3"/>
</dbReference>
<dbReference type="CDD" id="cd00041">
    <property type="entry name" value="CUB"/>
    <property type="match status" value="1"/>
</dbReference>
<dbReference type="InterPro" id="IPR018097">
    <property type="entry name" value="EGF_Ca-bd_CS"/>
</dbReference>
<dbReference type="PROSITE" id="PS50026">
    <property type="entry name" value="EGF_3"/>
    <property type="match status" value="2"/>
</dbReference>
<dbReference type="Pfam" id="PF07645">
    <property type="entry name" value="EGF_CA"/>
    <property type="match status" value="4"/>
</dbReference>
<dbReference type="InterPro" id="IPR011641">
    <property type="entry name" value="Tyr-kin_ephrin_A/B_rcpt-like"/>
</dbReference>
<dbReference type="PANTHER" id="PTHR24046">
    <property type="entry name" value="SIGNAL PEPTIDE, CUB AND EGF-LIKE DOMAIN-CONTAINING"/>
    <property type="match status" value="1"/>
</dbReference>
<keyword evidence="4" id="KW-0812">Transmembrane</keyword>
<feature type="domain" description="C2H2-type" evidence="19">
    <location>
        <begin position="54"/>
        <end position="81"/>
    </location>
</feature>
<evidence type="ECO:0000256" key="10">
    <source>
        <dbReference type="ARBA" id="ARBA00022989"/>
    </source>
</evidence>
<dbReference type="InterPro" id="IPR036236">
    <property type="entry name" value="Znf_C2H2_sf"/>
</dbReference>
<keyword evidence="21" id="KW-1185">Reference proteome</keyword>
<dbReference type="PROSITE" id="PS00028">
    <property type="entry name" value="ZINC_FINGER_C2H2_1"/>
    <property type="match status" value="2"/>
</dbReference>
<evidence type="ECO:0000259" key="18">
    <source>
        <dbReference type="PROSITE" id="PS50026"/>
    </source>
</evidence>
<evidence type="ECO:0000256" key="8">
    <source>
        <dbReference type="ARBA" id="ARBA00022771"/>
    </source>
</evidence>
<dbReference type="FunFam" id="2.10.25.10:FF:000010">
    <property type="entry name" value="Pro-epidermal growth factor"/>
    <property type="match status" value="1"/>
</dbReference>
<dbReference type="PROSITE" id="PS50157">
    <property type="entry name" value="ZINC_FINGER_C2H2_2"/>
    <property type="match status" value="3"/>
</dbReference>
<dbReference type="Pfam" id="PF14670">
    <property type="entry name" value="FXa_inhibition"/>
    <property type="match status" value="1"/>
</dbReference>
<keyword evidence="6" id="KW-0732">Signal</keyword>
<sequence length="979" mass="109327">MSHVLRPRCIGHDYDLLVVLIEAWILTCTDSNATRLSHLKVIWHQSIHTGKKPYQCTICDKAFSQKDGLRRHQRKHTDTRENTQNIHLITHQRTHTGEKPYQCTQCDKAFSQTGGLKRHHRTHTGVKSYQCNKCDSAFSQNITLDTHRDVDECALETNLCDQGCKNTIGSFKCACTRGYTLQPDARSCRASARCSKLDCEQHCIEEDRVATCDCRTGYRLTKGKFCQPSCAIGNGGCQHHCHSTNGGSSCTCHNKYLLAQDGQSCVPSCSINNGGCQRRCHNTATGVHCSCPKGYVLHLDNKTCIDLDECADDNGGCGYKCINYIGSFECICPQGNKLQADEQTCIDIDECEQNNTCEQFCTNSMGSYHCSCKEGYQLFGQTHCGDINECSQGDVVCSHGCSNIEGSYYCYCKEGYRLHSNGKDCLPVDKCMPLRSPIKTEMSCSALGDLEYGERCSVRCRNGGSFTSGPDHYYYYTCGSHTTYNWVTSTTLDNTNATLLACSDQVAIPGYKRLAHILITTSRHQNISINDIAQDVIYNLREAVRSCSDTCQLRYISQKISNSKKRRERKKIDPSLHLVRVMFEVLVFSRPPTSGRCGKRCLRQLGHDLMLEVLQEIRKIALAQKSFRSVKGSKITMVPKSLKTRKRTHVACPDGHVLNGQKCVACSIGSYHDTAKDICIPCPIGSFQNQEGKTECQQCPDHNDPHEPKKTGSKSIFECKAACPVGHWSIDGFSPCDPCDAGSYQPDRGRIQCLQCPHGHFTTNKGATNFAQCLSTAELCSPGYYWNATVANCQHCLRGFYQPYHGKPACIQCPGDTTTDHHASTSLQHCKKQKCGGNVDSLSGVFESPNYPGHYPSNTQCTWSVKPGKGRRILVVIPQIDLSNDQCGDYLVMRKSKNPFSAVSFETCTSIDRPIVFTARSRKLWIHFSSDGNGTSNGFRIPFVTYNEEYHKLIETIVQDSRLYSFQNHLDILRVQSFL</sequence>
<dbReference type="GO" id="GO:0006355">
    <property type="term" value="P:regulation of DNA-templated transcription"/>
    <property type="evidence" value="ECO:0007669"/>
    <property type="project" value="UniProtKB-ARBA"/>
</dbReference>
<evidence type="ECO:0000256" key="4">
    <source>
        <dbReference type="ARBA" id="ARBA00022692"/>
    </source>
</evidence>
<dbReference type="SMART" id="SM00042">
    <property type="entry name" value="CUB"/>
    <property type="match status" value="1"/>
</dbReference>
<dbReference type="InterPro" id="IPR035914">
    <property type="entry name" value="Sperma_CUB_dom_sf"/>
</dbReference>
<dbReference type="GO" id="GO:0005615">
    <property type="term" value="C:extracellular space"/>
    <property type="evidence" value="ECO:0007669"/>
    <property type="project" value="TreeGrafter"/>
</dbReference>
<evidence type="ECO:0000256" key="14">
    <source>
        <dbReference type="ARBA" id="ARBA00023180"/>
    </source>
</evidence>
<dbReference type="PROSITE" id="PS01180">
    <property type="entry name" value="CUB"/>
    <property type="match status" value="1"/>
</dbReference>
<evidence type="ECO:0000256" key="3">
    <source>
        <dbReference type="ARBA" id="ARBA00022583"/>
    </source>
</evidence>
<keyword evidence="9" id="KW-0862">Zinc</keyword>
<evidence type="ECO:0000256" key="6">
    <source>
        <dbReference type="ARBA" id="ARBA00022729"/>
    </source>
</evidence>
<dbReference type="InterPro" id="IPR009030">
    <property type="entry name" value="Growth_fac_rcpt_cys_sf"/>
</dbReference>
<evidence type="ECO:0000256" key="1">
    <source>
        <dbReference type="ARBA" id="ARBA00004479"/>
    </source>
</evidence>
<dbReference type="Pfam" id="PF00096">
    <property type="entry name" value="zf-C2H2"/>
    <property type="match status" value="2"/>
</dbReference>
<name>A0AAV2PV40_MEGNR</name>
<dbReference type="Gene3D" id="2.10.25.10">
    <property type="entry name" value="Laminin"/>
    <property type="match status" value="6"/>
</dbReference>
<dbReference type="CDD" id="cd00054">
    <property type="entry name" value="EGF_CA"/>
    <property type="match status" value="1"/>
</dbReference>
<dbReference type="SMART" id="SM00179">
    <property type="entry name" value="EGF_CA"/>
    <property type="match status" value="5"/>
</dbReference>
<dbReference type="GO" id="GO:0006897">
    <property type="term" value="P:endocytosis"/>
    <property type="evidence" value="ECO:0007669"/>
    <property type="project" value="UniProtKB-KW"/>
</dbReference>
<dbReference type="PANTHER" id="PTHR24046:SF7">
    <property type="entry name" value="CUB DOMAIN-CONTAINING PROTEIN"/>
    <property type="match status" value="1"/>
</dbReference>
<dbReference type="SUPFAM" id="SSF57184">
    <property type="entry name" value="Growth factor receptor domain"/>
    <property type="match status" value="2"/>
</dbReference>